<proteinExistence type="predicted"/>
<comment type="caution">
    <text evidence="3">The sequence shown here is derived from an EMBL/GenBank/DDBJ whole genome shotgun (WGS) entry which is preliminary data.</text>
</comment>
<gene>
    <name evidence="3" type="ORF">WJX75_006859</name>
</gene>
<feature type="region of interest" description="Disordered" evidence="1">
    <location>
        <begin position="430"/>
        <end position="451"/>
    </location>
</feature>
<dbReference type="EMBL" id="JALJOT010000016">
    <property type="protein sequence ID" value="KAK9902171.1"/>
    <property type="molecule type" value="Genomic_DNA"/>
</dbReference>
<dbReference type="PANTHER" id="PTHR14633">
    <property type="entry name" value="LITTLE ELONGATION COMPLEX SUBUNIT 2"/>
    <property type="match status" value="1"/>
</dbReference>
<dbReference type="Pfam" id="PF10505">
    <property type="entry name" value="NARG2_C"/>
    <property type="match status" value="1"/>
</dbReference>
<keyword evidence="4" id="KW-1185">Reference proteome</keyword>
<feature type="region of interest" description="Disordered" evidence="1">
    <location>
        <begin position="880"/>
        <end position="950"/>
    </location>
</feature>
<feature type="region of interest" description="Disordered" evidence="1">
    <location>
        <begin position="549"/>
        <end position="570"/>
    </location>
</feature>
<evidence type="ECO:0000313" key="3">
    <source>
        <dbReference type="EMBL" id="KAK9902171.1"/>
    </source>
</evidence>
<organism evidence="3 4">
    <name type="scientific">Coccomyxa subellipsoidea</name>
    <dbReference type="NCBI Taxonomy" id="248742"/>
    <lineage>
        <taxon>Eukaryota</taxon>
        <taxon>Viridiplantae</taxon>
        <taxon>Chlorophyta</taxon>
        <taxon>core chlorophytes</taxon>
        <taxon>Trebouxiophyceae</taxon>
        <taxon>Trebouxiophyceae incertae sedis</taxon>
        <taxon>Coccomyxaceae</taxon>
        <taxon>Coccomyxa</taxon>
    </lineage>
</organism>
<dbReference type="InterPro" id="IPR019535">
    <property type="entry name" value="ICE2_C"/>
</dbReference>
<feature type="compositionally biased region" description="Polar residues" evidence="1">
    <location>
        <begin position="130"/>
        <end position="141"/>
    </location>
</feature>
<name>A0ABR2YCD8_9CHLO</name>
<evidence type="ECO:0000256" key="1">
    <source>
        <dbReference type="SAM" id="MobiDB-lite"/>
    </source>
</evidence>
<feature type="domain" description="Little elongation complex subunit 2 C-terminal" evidence="2">
    <location>
        <begin position="661"/>
        <end position="875"/>
    </location>
</feature>
<dbReference type="Proteomes" id="UP001491310">
    <property type="component" value="Unassembled WGS sequence"/>
</dbReference>
<dbReference type="PANTHER" id="PTHR14633:SF3">
    <property type="entry name" value="LITTLE ELONGATION COMPLEX SUBUNIT 2"/>
    <property type="match status" value="1"/>
</dbReference>
<accession>A0ABR2YCD8</accession>
<feature type="region of interest" description="Disordered" evidence="1">
    <location>
        <begin position="628"/>
        <end position="660"/>
    </location>
</feature>
<evidence type="ECO:0000313" key="4">
    <source>
        <dbReference type="Proteomes" id="UP001491310"/>
    </source>
</evidence>
<feature type="compositionally biased region" description="Basic and acidic residues" evidence="1">
    <location>
        <begin position="639"/>
        <end position="660"/>
    </location>
</feature>
<sequence length="965" mass="101854">MASGVIRLDYSPIRDPPPPGIYFTKAAFEKYSCQCQPHLEQEDNGLPRGDRSLERNFPVSAAVGAESNDGGSAEVSDGAETSPECNGGGSADVPDEADNPPEITSEDLWGSESGSEGDVGDNATEHAPNSAATDTQPTVVHNGQDDSAPPKRGRPSQQEPGKATEASDRTGRGRTKAPAQGTAVAAPEPLSDAAAANAEIMRAFGGLGRKRGSAALSGGASAVRAAGDVLGQQQSAVKSAAAAKDGSMCDLLNPNNPLYDPAFALEYAQIRDAAGKAEGKGFKKKGPRQIWSKLSARDHAWYLHNQGRALQGKEAERLAELARRIADEQQLFLKTMWTVPADAALTYNYMDPRADAQLKGHMAAKREAVRQLPRLWCLKRLLGLAEVTPQKTEPAMIHLGTAHTSGTPAKFTPPPGNLHINLDHPYLRKAPENSSADVPGSVGQASSPKQALHEDDRAMCLAAEKRAAAVISASTFSALARTFPPALSAGWEIPVDVVALSPDPRSCEQGGPGVGSAPRSIACFGKPLVTRELSRRAQMELLFRHALGAHGRDPGLATPPSREQKGSWRQSLLQQLSQEMGTGASQDGAAGHSAGLNTGAEQTVAALSGDIEAMSVGGLSADLEAELAADTSDGSPRNADAERPEQPMEEAGRHSSVKSKDVPSQVRYDLWRLGPFRIISRASVRASHAVEGAYAVPLTVAAKMEYHGDKAEDAEELTAEELSQWWSRAFMRPGSSLLLGHVSVRNSKLLRTESYTARSLQSSAAAAGFSPAFLWRLLQELLRMLCTLRAGRYLLTHAPGSSRICIFAALPDDPDTEQADAPPLPCDTGASAAGAVYDLWAAHTSSGAADEHQVPFVPKRWRPSHADVSQIPYTFALKAPAAAGGGGRGQGRSEGRDGSGGDGGGREGGRKRQRHRKLMPSAWTVGQRPDWDDVPQAAAAGTGAEGRGKGFSAADYAQLLSEDLA</sequence>
<feature type="region of interest" description="Disordered" evidence="1">
    <location>
        <begin position="39"/>
        <end position="190"/>
    </location>
</feature>
<evidence type="ECO:0000259" key="2">
    <source>
        <dbReference type="Pfam" id="PF10505"/>
    </source>
</evidence>
<protein>
    <recommendedName>
        <fullName evidence="2">Little elongation complex subunit 2 C-terminal domain-containing protein</fullName>
    </recommendedName>
</protein>
<feature type="compositionally biased region" description="Basic and acidic residues" evidence="1">
    <location>
        <begin position="891"/>
        <end position="910"/>
    </location>
</feature>
<reference evidence="3 4" key="1">
    <citation type="journal article" date="2024" name="Nat. Commun.">
        <title>Phylogenomics reveals the evolutionary origins of lichenization in chlorophyte algae.</title>
        <authorList>
            <person name="Puginier C."/>
            <person name="Libourel C."/>
            <person name="Otte J."/>
            <person name="Skaloud P."/>
            <person name="Haon M."/>
            <person name="Grisel S."/>
            <person name="Petersen M."/>
            <person name="Berrin J.G."/>
            <person name="Delaux P.M."/>
            <person name="Dal Grande F."/>
            <person name="Keller J."/>
        </authorList>
    </citation>
    <scope>NUCLEOTIDE SEQUENCE [LARGE SCALE GENOMIC DNA]</scope>
    <source>
        <strain evidence="3 4">SAG 216-7</strain>
    </source>
</reference>